<dbReference type="PROSITE" id="PS51192">
    <property type="entry name" value="HELICASE_ATP_BIND_1"/>
    <property type="match status" value="1"/>
</dbReference>
<dbReference type="EMBL" id="MLHJ01000106">
    <property type="protein sequence ID" value="OOF40264.1"/>
    <property type="molecule type" value="Genomic_DNA"/>
</dbReference>
<evidence type="ECO:0000256" key="2">
    <source>
        <dbReference type="ARBA" id="ARBA00022490"/>
    </source>
</evidence>
<dbReference type="SUPFAM" id="SSF143517">
    <property type="entry name" value="TRCF domain-like"/>
    <property type="match status" value="1"/>
</dbReference>
<dbReference type="InterPro" id="IPR014001">
    <property type="entry name" value="Helicase_ATP-bd"/>
</dbReference>
<dbReference type="Gene3D" id="3.90.1150.50">
    <property type="entry name" value="Transcription-repair-coupling factor, D7 domain"/>
    <property type="match status" value="1"/>
</dbReference>
<evidence type="ECO:0000259" key="14">
    <source>
        <dbReference type="PROSITE" id="PS51192"/>
    </source>
</evidence>
<dbReference type="InterPro" id="IPR005118">
    <property type="entry name" value="TRCF_C"/>
</dbReference>
<comment type="subcellular location">
    <subcellularLocation>
        <location evidence="1 13">Cytoplasm</location>
    </subcellularLocation>
</comment>
<feature type="domain" description="Helicase ATP-binding" evidence="14">
    <location>
        <begin position="617"/>
        <end position="778"/>
    </location>
</feature>
<dbReference type="Pfam" id="PF02559">
    <property type="entry name" value="CarD_TRCF_RID"/>
    <property type="match status" value="1"/>
</dbReference>
<comment type="caution">
    <text evidence="16">The sequence shown here is derived from an EMBL/GenBank/DDBJ whole genome shotgun (WGS) entry which is preliminary data.</text>
</comment>
<dbReference type="InterPro" id="IPR011545">
    <property type="entry name" value="DEAD/DEAH_box_helicase_dom"/>
</dbReference>
<evidence type="ECO:0000259" key="15">
    <source>
        <dbReference type="PROSITE" id="PS51194"/>
    </source>
</evidence>
<dbReference type="SMART" id="SM01058">
    <property type="entry name" value="CarD_TRCF"/>
    <property type="match status" value="1"/>
</dbReference>
<evidence type="ECO:0000256" key="11">
    <source>
        <dbReference type="ARBA" id="ARBA00061399"/>
    </source>
</evidence>
<dbReference type="GO" id="GO:0005524">
    <property type="term" value="F:ATP binding"/>
    <property type="evidence" value="ECO:0007669"/>
    <property type="project" value="UniProtKB-UniRule"/>
</dbReference>
<evidence type="ECO:0000256" key="9">
    <source>
        <dbReference type="ARBA" id="ARBA00023204"/>
    </source>
</evidence>
<proteinExistence type="inferred from homology"/>
<dbReference type="PANTHER" id="PTHR47964">
    <property type="entry name" value="ATP-DEPENDENT DNA HELICASE HOMOLOG RECG, CHLOROPLASTIC"/>
    <property type="match status" value="1"/>
</dbReference>
<dbReference type="SUPFAM" id="SSF52540">
    <property type="entry name" value="P-loop containing nucleoside triphosphate hydrolases"/>
    <property type="match status" value="4"/>
</dbReference>
<evidence type="ECO:0000256" key="8">
    <source>
        <dbReference type="ARBA" id="ARBA00023125"/>
    </source>
</evidence>
<dbReference type="CDD" id="cd17991">
    <property type="entry name" value="DEXHc_TRCF"/>
    <property type="match status" value="1"/>
</dbReference>
<keyword evidence="5 13" id="KW-0378">Hydrolase</keyword>
<dbReference type="Pfam" id="PF03461">
    <property type="entry name" value="TRCF"/>
    <property type="match status" value="1"/>
</dbReference>
<keyword evidence="6" id="KW-0347">Helicase</keyword>
<dbReference type="GO" id="GO:0000716">
    <property type="term" value="P:transcription-coupled nucleotide-excision repair, DNA damage recognition"/>
    <property type="evidence" value="ECO:0007669"/>
    <property type="project" value="UniProtKB-UniRule"/>
</dbReference>
<dbReference type="GO" id="GO:0003684">
    <property type="term" value="F:damaged DNA binding"/>
    <property type="evidence" value="ECO:0007669"/>
    <property type="project" value="InterPro"/>
</dbReference>
<keyword evidence="9 13" id="KW-0234">DNA repair</keyword>
<dbReference type="InterPro" id="IPR027417">
    <property type="entry name" value="P-loop_NTPase"/>
</dbReference>
<name>A0A1V3IGT3_9PAST</name>
<dbReference type="InterPro" id="IPR001650">
    <property type="entry name" value="Helicase_C-like"/>
</dbReference>
<dbReference type="InterPro" id="IPR037235">
    <property type="entry name" value="TRCF-like_C_D7"/>
</dbReference>
<comment type="similarity">
    <text evidence="10 13">In the N-terminal section; belongs to the UvrB family.</text>
</comment>
<dbReference type="PROSITE" id="PS51194">
    <property type="entry name" value="HELICASE_CTER"/>
    <property type="match status" value="1"/>
</dbReference>
<evidence type="ECO:0000256" key="13">
    <source>
        <dbReference type="HAMAP-Rule" id="MF_00969"/>
    </source>
</evidence>
<keyword evidence="8 13" id="KW-0238">DNA-binding</keyword>
<sequence length="1146" mass="130176">MKTAFFQLDIPSTPNDHKILGNVFPDADALAISEIAKQHPNLTVVVTPDTRSAVRLSGILSQLNGQEVRLFPDWETLPYDTFSPHQDIISSRLSALFHLQNAKKGIFLLPISTLMQRLCPPQYLQHYVLLIKKGDRLSIDKMRLQLEAAGYRAVEQVLEHGEYALRGSLLDLFPMGSSLPFRLDFFDDEIDSIRTFDVDTQRTLDEIQSINLLPAQEFPTDEKGIEFFRTQFRETFGEIRRDPEHIYQQISKGTLISGIEYWQPLFFAEMATLFDYLPPQTLFVDMEANQAQSIRFYQDATQRYEQRKADPMRPLLPPERLWLTIDEVNRQLKAYPRMTLKNEKVRSSVRQKNLPVSLLPAIAIQSQQKEPLGQLRQFIEHFNGNIVFSVETEGRRETLLDLLQPLKIKPKQIPSLAEAKQEKLSLLVSTFEQGFILEQSSPLAIIGEANLLGERVQQRQRDKRKTINPDTLVRNLAELKIGQPVVHLDHGVGRYGGLVTLDAGGIKAEYLLLNYANEAKLYVPVTSLHLISRYVGGSDESAPLHKLGNEAWVKSRQKAAEKIRDVAADLLDVYAQREAKKGFAFKYDREEFQQFAATFPFEETHDQEMAINAVISDMCQPKAMDRLVCGDVGFGKTEVAMRAAFLAVMNHKQVAVLVPTTLLAQQHYENFKDRFANLPVNVEVLSRFKTAKEQKQVLQNLAEGKVDILIGTHKLIQSDVKFHDLGLLIIDEEHRFGVSQKEKIKQLRANIDILTLTATPIPRTLNMAMHGIRDLSIISTPPARRLSIKTFVRQKEDLVVREAILREILRGGQVYYLHNDVASIENAAEKLTALVPEARVVVGHGQMRERELERVMSDFYHQRYNVLVCSTIIETGIDVPTANTIIIERADHFGLAQLHQLRGRVGRSHHQAYAYLLTPPPKMMTKDAERRLEALESLDNLGAGFILATHDLEIRGAGELLGNEQSGQIETIGFSLYMELLDAAVKALKEGREPSLEELTQQHAEIELRIPALLPDDYLGDVNMRLSFYKRIAAAQTKQELDELKVELIDRFGLLPEATKNLLQIAELRLLVEPLQVLRIDAGTQGGFIEFSPNARIDPEKFLQLIQKEPIVYRFDGPLKFKFIKDLSENKVRLEFVTDLVKGLIG</sequence>
<dbReference type="Gene3D" id="3.40.50.11180">
    <property type="match status" value="1"/>
</dbReference>
<keyword evidence="7 13" id="KW-0067">ATP-binding</keyword>
<dbReference type="GO" id="GO:0006355">
    <property type="term" value="P:regulation of DNA-templated transcription"/>
    <property type="evidence" value="ECO:0007669"/>
    <property type="project" value="UniProtKB-UniRule"/>
</dbReference>
<dbReference type="RefSeq" id="WP_077417665.1">
    <property type="nucleotide sequence ID" value="NZ_MLHJ01000106.1"/>
</dbReference>
<dbReference type="Gene3D" id="3.30.2060.10">
    <property type="entry name" value="Penicillin-binding protein 1b domain"/>
    <property type="match status" value="1"/>
</dbReference>
<dbReference type="Gene3D" id="3.40.50.11140">
    <property type="match status" value="1"/>
</dbReference>
<dbReference type="PANTHER" id="PTHR47964:SF1">
    <property type="entry name" value="ATP-DEPENDENT DNA HELICASE HOMOLOG RECG, CHLOROPLASTIC"/>
    <property type="match status" value="1"/>
</dbReference>
<accession>A0A1V3IGT3</accession>
<dbReference type="GO" id="GO:0016787">
    <property type="term" value="F:hydrolase activity"/>
    <property type="evidence" value="ECO:0007669"/>
    <property type="project" value="UniProtKB-KW"/>
</dbReference>
<dbReference type="Pfam" id="PF00270">
    <property type="entry name" value="DEAD"/>
    <property type="match status" value="1"/>
</dbReference>
<dbReference type="GO" id="GO:0003678">
    <property type="term" value="F:DNA helicase activity"/>
    <property type="evidence" value="ECO:0007669"/>
    <property type="project" value="TreeGrafter"/>
</dbReference>
<dbReference type="InterPro" id="IPR041471">
    <property type="entry name" value="UvrB_inter"/>
</dbReference>
<dbReference type="SUPFAM" id="SSF141259">
    <property type="entry name" value="CarD-like"/>
    <property type="match status" value="1"/>
</dbReference>
<dbReference type="Gene3D" id="2.40.10.170">
    <property type="match status" value="1"/>
</dbReference>
<comment type="function">
    <text evidence="13">Couples transcription and DNA repair by recognizing RNA polymerase (RNAP) stalled at DNA lesions. Mediates ATP-dependent release of RNAP and its truncated transcript from the DNA, and recruitment of nucleotide excision repair machinery to the damaged site.</text>
</comment>
<dbReference type="Pfam" id="PF17757">
    <property type="entry name" value="UvrB_inter"/>
    <property type="match status" value="1"/>
</dbReference>
<evidence type="ECO:0000313" key="16">
    <source>
        <dbReference type="EMBL" id="OOF40264.1"/>
    </source>
</evidence>
<dbReference type="InterPro" id="IPR048635">
    <property type="entry name" value="MFD_D3"/>
</dbReference>
<evidence type="ECO:0000256" key="4">
    <source>
        <dbReference type="ARBA" id="ARBA00022763"/>
    </source>
</evidence>
<dbReference type="Proteomes" id="UP000189433">
    <property type="component" value="Unassembled WGS sequence"/>
</dbReference>
<dbReference type="FunFam" id="3.40.50.300:FF:000300">
    <property type="entry name" value="Transcription-repair-coupling factor"/>
    <property type="match status" value="1"/>
</dbReference>
<protein>
    <recommendedName>
        <fullName evidence="12 13">Transcription-repair-coupling factor</fullName>
        <shortName evidence="13">TRCF</shortName>
        <ecNumber evidence="13">3.6.4.-</ecNumber>
    </recommendedName>
</protein>
<organism evidence="16 17">
    <name type="scientific">Rodentibacter rarus</name>
    <dbReference type="NCBI Taxonomy" id="1908260"/>
    <lineage>
        <taxon>Bacteria</taxon>
        <taxon>Pseudomonadati</taxon>
        <taxon>Pseudomonadota</taxon>
        <taxon>Gammaproteobacteria</taxon>
        <taxon>Pasteurellales</taxon>
        <taxon>Pasteurellaceae</taxon>
        <taxon>Rodentibacter</taxon>
    </lineage>
</organism>
<dbReference type="GO" id="GO:0005737">
    <property type="term" value="C:cytoplasm"/>
    <property type="evidence" value="ECO:0007669"/>
    <property type="project" value="UniProtKB-SubCell"/>
</dbReference>
<reference evidence="16 17" key="1">
    <citation type="submission" date="2016-10" db="EMBL/GenBank/DDBJ databases">
        <title>Rodentibacter gen. nov. and new species.</title>
        <authorList>
            <person name="Christensen H."/>
        </authorList>
    </citation>
    <scope>NUCLEOTIDE SEQUENCE [LARGE SCALE GENOMIC DNA]</scope>
    <source>
        <strain evidence="16 17">CCUG17206</strain>
    </source>
</reference>
<comment type="similarity">
    <text evidence="11 13">In the C-terminal section; belongs to the helicase family. RecG subfamily.</text>
</comment>
<evidence type="ECO:0000256" key="3">
    <source>
        <dbReference type="ARBA" id="ARBA00022741"/>
    </source>
</evidence>
<dbReference type="NCBIfam" id="TIGR00580">
    <property type="entry name" value="mfd"/>
    <property type="match status" value="1"/>
</dbReference>
<dbReference type="InterPro" id="IPR036101">
    <property type="entry name" value="CarD-like/TRCF_RID_sf"/>
</dbReference>
<evidence type="ECO:0000256" key="5">
    <source>
        <dbReference type="ARBA" id="ARBA00022801"/>
    </source>
</evidence>
<dbReference type="Gene3D" id="3.40.50.300">
    <property type="entry name" value="P-loop containing nucleotide triphosphate hydrolases"/>
    <property type="match status" value="2"/>
</dbReference>
<dbReference type="InterPro" id="IPR047112">
    <property type="entry name" value="RecG/Mfd"/>
</dbReference>
<evidence type="ECO:0000256" key="1">
    <source>
        <dbReference type="ARBA" id="ARBA00004496"/>
    </source>
</evidence>
<gene>
    <name evidence="13" type="primary">mfd</name>
    <name evidence="16" type="ORF">BKK50_09790</name>
</gene>
<dbReference type="CDD" id="cd18810">
    <property type="entry name" value="SF2_C_TRCF"/>
    <property type="match status" value="1"/>
</dbReference>
<keyword evidence="2 13" id="KW-0963">Cytoplasm</keyword>
<dbReference type="FunFam" id="3.40.50.300:FF:000546">
    <property type="entry name" value="Transcription-repair-coupling factor"/>
    <property type="match status" value="1"/>
</dbReference>
<evidence type="ECO:0000256" key="12">
    <source>
        <dbReference type="ARBA" id="ARBA00070128"/>
    </source>
</evidence>
<dbReference type="OrthoDB" id="9804325at2"/>
<dbReference type="SMART" id="SM00487">
    <property type="entry name" value="DEXDc"/>
    <property type="match status" value="1"/>
</dbReference>
<dbReference type="SMART" id="SM00490">
    <property type="entry name" value="HELICc"/>
    <property type="match status" value="1"/>
</dbReference>
<dbReference type="EC" id="3.6.4.-" evidence="13"/>
<keyword evidence="17" id="KW-1185">Reference proteome</keyword>
<keyword evidence="4 13" id="KW-0227">DNA damage</keyword>
<dbReference type="STRING" id="1908260.BKK50_09790"/>
<evidence type="ECO:0000256" key="7">
    <source>
        <dbReference type="ARBA" id="ARBA00022840"/>
    </source>
</evidence>
<dbReference type="HAMAP" id="MF_00969">
    <property type="entry name" value="TRCF"/>
    <property type="match status" value="1"/>
</dbReference>
<dbReference type="InterPro" id="IPR003711">
    <property type="entry name" value="CarD-like/TRCF_RID"/>
</dbReference>
<keyword evidence="3 13" id="KW-0547">Nucleotide-binding</keyword>
<dbReference type="AlphaFoldDB" id="A0A1V3IGT3"/>
<feature type="domain" description="Helicase C-terminal" evidence="15">
    <location>
        <begin position="791"/>
        <end position="953"/>
    </location>
</feature>
<dbReference type="Pfam" id="PF21132">
    <property type="entry name" value="MFD_D3"/>
    <property type="match status" value="1"/>
</dbReference>
<dbReference type="SMART" id="SM00982">
    <property type="entry name" value="TRCF"/>
    <property type="match status" value="1"/>
</dbReference>
<evidence type="ECO:0000313" key="17">
    <source>
        <dbReference type="Proteomes" id="UP000189433"/>
    </source>
</evidence>
<evidence type="ECO:0000256" key="10">
    <source>
        <dbReference type="ARBA" id="ARBA00061104"/>
    </source>
</evidence>
<dbReference type="Pfam" id="PF00271">
    <property type="entry name" value="Helicase_C"/>
    <property type="match status" value="1"/>
</dbReference>
<dbReference type="InterPro" id="IPR004576">
    <property type="entry name" value="Mfd"/>
</dbReference>
<evidence type="ECO:0000256" key="6">
    <source>
        <dbReference type="ARBA" id="ARBA00022806"/>
    </source>
</evidence>
<dbReference type="NCBIfam" id="NF007966">
    <property type="entry name" value="PRK10689.1"/>
    <property type="match status" value="1"/>
</dbReference>